<dbReference type="AlphaFoldDB" id="M7Z8D1"/>
<dbReference type="PANTHER" id="PTHR45987:SF11">
    <property type="entry name" value="OS07G0626100 PROTEIN"/>
    <property type="match status" value="1"/>
</dbReference>
<dbReference type="EMBL" id="KD165719">
    <property type="protein sequence ID" value="EMS55856.1"/>
    <property type="molecule type" value="Genomic_DNA"/>
</dbReference>
<reference evidence="5" key="1">
    <citation type="journal article" date="2013" name="Nature">
        <title>Draft genome of the wheat A-genome progenitor Triticum urartu.</title>
        <authorList>
            <person name="Ling H.Q."/>
            <person name="Zhao S."/>
            <person name="Liu D."/>
            <person name="Wang J."/>
            <person name="Sun H."/>
            <person name="Zhang C."/>
            <person name="Fan H."/>
            <person name="Li D."/>
            <person name="Dong L."/>
            <person name="Tao Y."/>
            <person name="Gao C."/>
            <person name="Wu H."/>
            <person name="Li Y."/>
            <person name="Cui Y."/>
            <person name="Guo X."/>
            <person name="Zheng S."/>
            <person name="Wang B."/>
            <person name="Yu K."/>
            <person name="Liang Q."/>
            <person name="Yang W."/>
            <person name="Lou X."/>
            <person name="Chen J."/>
            <person name="Feng M."/>
            <person name="Jian J."/>
            <person name="Zhang X."/>
            <person name="Luo G."/>
            <person name="Jiang Y."/>
            <person name="Liu J."/>
            <person name="Wang Z."/>
            <person name="Sha Y."/>
            <person name="Zhang B."/>
            <person name="Wu H."/>
            <person name="Tang D."/>
            <person name="Shen Q."/>
            <person name="Xue P."/>
            <person name="Zou S."/>
            <person name="Wang X."/>
            <person name="Liu X."/>
            <person name="Wang F."/>
            <person name="Yang Y."/>
            <person name="An X."/>
            <person name="Dong Z."/>
            <person name="Zhang K."/>
            <person name="Zhang X."/>
            <person name="Luo M.C."/>
            <person name="Dvorak J."/>
            <person name="Tong Y."/>
            <person name="Wang J."/>
            <person name="Yang H."/>
            <person name="Li Z."/>
            <person name="Wang D."/>
            <person name="Zhang A."/>
            <person name="Wang J."/>
        </authorList>
    </citation>
    <scope>NUCLEOTIDE SEQUENCE</scope>
</reference>
<dbReference type="InterPro" id="IPR000206">
    <property type="entry name" value="Ribosomal_bL12"/>
</dbReference>
<dbReference type="eggNOG" id="KOG1715">
    <property type="taxonomic scope" value="Eukaryota"/>
</dbReference>
<comment type="similarity">
    <text evidence="1">Belongs to the bacterial ribosomal protein bL12 family.</text>
</comment>
<organism evidence="5">
    <name type="scientific">Triticum urartu</name>
    <name type="common">Red wild einkorn</name>
    <name type="synonym">Crithodium urartu</name>
    <dbReference type="NCBI Taxonomy" id="4572"/>
    <lineage>
        <taxon>Eukaryota</taxon>
        <taxon>Viridiplantae</taxon>
        <taxon>Streptophyta</taxon>
        <taxon>Embryophyta</taxon>
        <taxon>Tracheophyta</taxon>
        <taxon>Spermatophyta</taxon>
        <taxon>Magnoliopsida</taxon>
        <taxon>Liliopsida</taxon>
        <taxon>Poales</taxon>
        <taxon>Poaceae</taxon>
        <taxon>BOP clade</taxon>
        <taxon>Pooideae</taxon>
        <taxon>Triticodae</taxon>
        <taxon>Triticeae</taxon>
        <taxon>Triticinae</taxon>
        <taxon>Triticum</taxon>
    </lineage>
</organism>
<dbReference type="HAMAP" id="MF_00368">
    <property type="entry name" value="Ribosomal_bL12"/>
    <property type="match status" value="1"/>
</dbReference>
<accession>M7Z8D1</accession>
<dbReference type="PANTHER" id="PTHR45987">
    <property type="entry name" value="39S RIBOSOMAL PROTEIN L12"/>
    <property type="match status" value="1"/>
</dbReference>
<sequence>MAWWCWRCRVSPCCWWGHMRQNPTAHPAIPEIYRNATLLLQIRTADPPPPPPLHGGPPAGGEDPKLSRIADELLALSSAELDDYSALMRLKLRLSLTSNPAAGLGPGTAGDAASGSAGAEEAAVVKTAFDVKIEKYDAAAKIKIIKEVRAMTDLGLKEAKELVEKAPVVVRAGLPKEEAEALAAKLKAAGAAVALE</sequence>
<proteinExistence type="inferred from homology"/>
<evidence type="ECO:0000256" key="2">
    <source>
        <dbReference type="ARBA" id="ARBA00022980"/>
    </source>
</evidence>
<dbReference type="GO" id="GO:0003729">
    <property type="term" value="F:mRNA binding"/>
    <property type="evidence" value="ECO:0007669"/>
    <property type="project" value="TreeGrafter"/>
</dbReference>
<dbReference type="InterPro" id="IPR014719">
    <property type="entry name" value="Ribosomal_bL12_C/ClpS-like"/>
</dbReference>
<dbReference type="GO" id="GO:0006412">
    <property type="term" value="P:translation"/>
    <property type="evidence" value="ECO:0007669"/>
    <property type="project" value="InterPro"/>
</dbReference>
<dbReference type="InterPro" id="IPR013823">
    <property type="entry name" value="Ribosomal_bL12_C"/>
</dbReference>
<feature type="domain" description="Large ribosomal subunit protein bL12 C-terminal" evidence="4">
    <location>
        <begin position="129"/>
        <end position="195"/>
    </location>
</feature>
<keyword evidence="3" id="KW-0687">Ribonucleoprotein</keyword>
<keyword evidence="2 5" id="KW-0689">Ribosomal protein</keyword>
<evidence type="ECO:0000313" key="5">
    <source>
        <dbReference type="EMBL" id="EMS55856.1"/>
    </source>
</evidence>
<dbReference type="GO" id="GO:0003735">
    <property type="term" value="F:structural constituent of ribosome"/>
    <property type="evidence" value="ECO:0007669"/>
    <property type="project" value="InterPro"/>
</dbReference>
<dbReference type="STRING" id="4572.M7Z8D1"/>
<dbReference type="CDD" id="cd00387">
    <property type="entry name" value="Ribosomal_L7_L12"/>
    <property type="match status" value="1"/>
</dbReference>
<name>M7Z8D1_TRIUA</name>
<dbReference type="Gene3D" id="3.30.1390.10">
    <property type="match status" value="1"/>
</dbReference>
<gene>
    <name evidence="5" type="ORF">TRIUR3_04755</name>
</gene>
<evidence type="ECO:0000256" key="1">
    <source>
        <dbReference type="ARBA" id="ARBA00007197"/>
    </source>
</evidence>
<dbReference type="OMA" id="KLERHDY"/>
<dbReference type="GO" id="GO:0005840">
    <property type="term" value="C:ribosome"/>
    <property type="evidence" value="ECO:0007669"/>
    <property type="project" value="UniProtKB-KW"/>
</dbReference>
<evidence type="ECO:0000259" key="4">
    <source>
        <dbReference type="Pfam" id="PF00542"/>
    </source>
</evidence>
<protein>
    <submittedName>
        <fullName evidence="5">50S ribosomal protein L7/L12</fullName>
    </submittedName>
</protein>
<dbReference type="SUPFAM" id="SSF54736">
    <property type="entry name" value="ClpS-like"/>
    <property type="match status" value="1"/>
</dbReference>
<dbReference type="FunFam" id="3.30.1390.10:FF:000001">
    <property type="entry name" value="50S ribosomal protein L7/L12"/>
    <property type="match status" value="1"/>
</dbReference>
<dbReference type="GO" id="GO:1990904">
    <property type="term" value="C:ribonucleoprotein complex"/>
    <property type="evidence" value="ECO:0007669"/>
    <property type="project" value="UniProtKB-KW"/>
</dbReference>
<evidence type="ECO:0000256" key="3">
    <source>
        <dbReference type="ARBA" id="ARBA00023274"/>
    </source>
</evidence>
<dbReference type="Pfam" id="PF00542">
    <property type="entry name" value="Ribosomal_L12"/>
    <property type="match status" value="1"/>
</dbReference>